<proteinExistence type="predicted"/>
<evidence type="ECO:0000313" key="2">
    <source>
        <dbReference type="Proteomes" id="UP000223606"/>
    </source>
</evidence>
<evidence type="ECO:0000313" key="1">
    <source>
        <dbReference type="EMBL" id="SON54603.1"/>
    </source>
</evidence>
<evidence type="ECO:0008006" key="3">
    <source>
        <dbReference type="Google" id="ProtNLM"/>
    </source>
</evidence>
<dbReference type="Proteomes" id="UP000223606">
    <property type="component" value="Chromosome 1"/>
</dbReference>
<name>A0A2C9D2Z7_9HYPH</name>
<dbReference type="EMBL" id="LT960614">
    <property type="protein sequence ID" value="SON54603.1"/>
    <property type="molecule type" value="Genomic_DNA"/>
</dbReference>
<sequence length="262" mass="28974">MQGFISPPKTRPASPGSFPALLNSAARRLFRLATVALVSLTIASVPADAGSLSHISDAQLSHGFLMTVFGTEGRTRSPRSRLRKFEQPVRFSVEDRTGKGMDRKVADFIARLPRIVPGLDARLAMPGEKANFDVIITTRANYRARPSLASLSGELPGQCATVMHYGRSSIRQTTSYIVADEGAYLFNRCMVEEILQGLGPINDDNSLKLSMFNDTSHYQRLTAFDRAIVNMLYDPRITCGMTMADVTPLLPQVIRDVRRKLR</sequence>
<protein>
    <recommendedName>
        <fullName evidence="3">DUF2927 domain-containing protein</fullName>
    </recommendedName>
</protein>
<gene>
    <name evidence="1" type="ORF">HDIA_1062</name>
</gene>
<reference evidence="2" key="1">
    <citation type="submission" date="2017-09" db="EMBL/GenBank/DDBJ databases">
        <title>Genome sequence of Nannocystis excedens DSM 71.</title>
        <authorList>
            <person name="Blom J."/>
        </authorList>
    </citation>
    <scope>NUCLEOTIDE SEQUENCE [LARGE SCALE GENOMIC DNA]</scope>
    <source>
        <strain evidence="2">type strain: E19</strain>
    </source>
</reference>
<accession>A0A2C9D2Z7</accession>
<dbReference type="KEGG" id="hdi:HDIA_1062"/>
<dbReference type="InterPro" id="IPR021323">
    <property type="entry name" value="DUF2927"/>
</dbReference>
<dbReference type="Pfam" id="PF11150">
    <property type="entry name" value="DUF2927"/>
    <property type="match status" value="1"/>
</dbReference>
<dbReference type="AlphaFoldDB" id="A0A2C9D2Z7"/>
<keyword evidence="2" id="KW-1185">Reference proteome</keyword>
<organism evidence="1 2">
    <name type="scientific">Hartmannibacter diazotrophicus</name>
    <dbReference type="NCBI Taxonomy" id="1482074"/>
    <lineage>
        <taxon>Bacteria</taxon>
        <taxon>Pseudomonadati</taxon>
        <taxon>Pseudomonadota</taxon>
        <taxon>Alphaproteobacteria</taxon>
        <taxon>Hyphomicrobiales</taxon>
        <taxon>Pleomorphomonadaceae</taxon>
        <taxon>Hartmannibacter</taxon>
    </lineage>
</organism>